<evidence type="ECO:0000256" key="1">
    <source>
        <dbReference type="SAM" id="MobiDB-lite"/>
    </source>
</evidence>
<dbReference type="RefSeq" id="WP_289388261.1">
    <property type="nucleotide sequence ID" value="NZ_JAUCBM010000010.1"/>
</dbReference>
<organism evidence="2 3">
    <name type="scientific">Pseudochrobactrum kiredjianiae</name>
    <dbReference type="NCBI Taxonomy" id="386305"/>
    <lineage>
        <taxon>Bacteria</taxon>
        <taxon>Pseudomonadati</taxon>
        <taxon>Pseudomonadota</taxon>
        <taxon>Alphaproteobacteria</taxon>
        <taxon>Hyphomicrobiales</taxon>
        <taxon>Brucellaceae</taxon>
        <taxon>Pseudochrobactrum</taxon>
    </lineage>
</organism>
<accession>A0ABW3UZP4</accession>
<comment type="caution">
    <text evidence="2">The sequence shown here is derived from an EMBL/GenBank/DDBJ whole genome shotgun (WGS) entry which is preliminary data.</text>
</comment>
<gene>
    <name evidence="2" type="ORF">ACFQ35_01505</name>
</gene>
<evidence type="ECO:0000313" key="3">
    <source>
        <dbReference type="Proteomes" id="UP001597263"/>
    </source>
</evidence>
<name>A0ABW3UZP4_9HYPH</name>
<protein>
    <submittedName>
        <fullName evidence="2">Uncharacterized protein</fullName>
    </submittedName>
</protein>
<sequence length="329" mass="36707">MKTLNTNLQLTISFDAGSEPKSATMRIEFGQVQMSLPLPNGLCFEGGNPLSISLSFPDNFILSKEALHANCSPHSETSHETITSKVAQNKTDEKQLLLPSPRSQKASSKYPTQWPVIGGEDLILDTAGILNSKAFSAKFVPGIKRHIYIAGCDGFRDIKRQLSIPIFKVGECGEGRIADRMKQQSKDQYGSYYKIDGDGLVKEKGYNNYSALQICLPGMLHEKSPVRALTRGLSVTLPHDMSRQQFTRGFQKRLASCSWLVWRNTEDAIDHFERNNINQDITDRYTDYGVGGGITQATELYCIRNENQDDCKRLIAVIENVILAHMGLI</sequence>
<proteinExistence type="predicted"/>
<feature type="compositionally biased region" description="Polar residues" evidence="1">
    <location>
        <begin position="101"/>
        <end position="110"/>
    </location>
</feature>
<reference evidence="3" key="1">
    <citation type="journal article" date="2019" name="Int. J. Syst. Evol. Microbiol.">
        <title>The Global Catalogue of Microorganisms (GCM) 10K type strain sequencing project: providing services to taxonomists for standard genome sequencing and annotation.</title>
        <authorList>
            <consortium name="The Broad Institute Genomics Platform"/>
            <consortium name="The Broad Institute Genome Sequencing Center for Infectious Disease"/>
            <person name="Wu L."/>
            <person name="Ma J."/>
        </authorList>
    </citation>
    <scope>NUCLEOTIDE SEQUENCE [LARGE SCALE GENOMIC DNA]</scope>
    <source>
        <strain evidence="3">CCUG 49584</strain>
    </source>
</reference>
<feature type="region of interest" description="Disordered" evidence="1">
    <location>
        <begin position="90"/>
        <end position="110"/>
    </location>
</feature>
<evidence type="ECO:0000313" key="2">
    <source>
        <dbReference type="EMBL" id="MFD1225862.1"/>
    </source>
</evidence>
<dbReference type="Proteomes" id="UP001597263">
    <property type="component" value="Unassembled WGS sequence"/>
</dbReference>
<dbReference type="EMBL" id="JBHTMA010000004">
    <property type="protein sequence ID" value="MFD1225862.1"/>
    <property type="molecule type" value="Genomic_DNA"/>
</dbReference>
<keyword evidence="3" id="KW-1185">Reference proteome</keyword>